<sequence length="436" mass="50571">MRIWLQFMRVLNLQLEWSEELPNQNHCAVCYAGYSLKTSDFLVMMRNQAELFYLRDPVRPLIGGLLEHLHAESKTMAWVLLLRPHGSWFEARQEHRTESVWGDKMFRLYGTKAGHYLSKFLKKIEPLRSDRWLRGGLFQSAAKAWRFDEFKAPRKAKRQWPPYEATDRIRYEQAEVFVDPDERRWAKPAKRPLAVMEPPWGIGPEERLCKCPMTDEPTMQDELRKIKCRCNPGAVGRKEKKEKRGLGHDHGRDKDNATAVVLNSDLLLPRQHFVLAGHREILDTLLLKIVNTMSYLQFRLAPECRGFDKAIEHWTTILHLKDPRNKVLSKKLFWKAMHALEDAALVLKGGACDMLNWDGTYARGMMFDLSLEIIQILAIVLDAGGYDGISAELNDYPWVVVRHLIDLSNIDVTKRPRIPWTDDLVGGPASHMVPRR</sequence>
<accession>A0A2C5ZLM4</accession>
<dbReference type="OrthoDB" id="10330574at2759"/>
<keyword evidence="2" id="KW-1185">Reference proteome</keyword>
<gene>
    <name evidence="1" type="ORF">CDD82_7444</name>
</gene>
<dbReference type="EMBL" id="NJEU01000087">
    <property type="protein sequence ID" value="PHH81957.1"/>
    <property type="molecule type" value="Genomic_DNA"/>
</dbReference>
<organism evidence="1 2">
    <name type="scientific">Ophiocordyceps australis</name>
    <dbReference type="NCBI Taxonomy" id="1399860"/>
    <lineage>
        <taxon>Eukaryota</taxon>
        <taxon>Fungi</taxon>
        <taxon>Dikarya</taxon>
        <taxon>Ascomycota</taxon>
        <taxon>Pezizomycotina</taxon>
        <taxon>Sordariomycetes</taxon>
        <taxon>Hypocreomycetidae</taxon>
        <taxon>Hypocreales</taxon>
        <taxon>Ophiocordycipitaceae</taxon>
        <taxon>Ophiocordyceps</taxon>
    </lineage>
</organism>
<reference evidence="1 2" key="1">
    <citation type="submission" date="2017-06" db="EMBL/GenBank/DDBJ databases">
        <title>Ant-infecting Ophiocordyceps genomes reveal a high diversity of potential behavioral manipulation genes and a possible major role for enterotoxins.</title>
        <authorList>
            <person name="De Bekker C."/>
            <person name="Evans H.C."/>
            <person name="Brachmann A."/>
            <person name="Hughes D.P."/>
        </authorList>
    </citation>
    <scope>NUCLEOTIDE SEQUENCE [LARGE SCALE GENOMIC DNA]</scope>
    <source>
        <strain evidence="1 2">1348a</strain>
    </source>
</reference>
<dbReference type="Proteomes" id="UP000224854">
    <property type="component" value="Unassembled WGS sequence"/>
</dbReference>
<name>A0A2C5ZLM4_9HYPO</name>
<proteinExistence type="predicted"/>
<dbReference type="AlphaFoldDB" id="A0A2C5ZLM4"/>
<protein>
    <submittedName>
        <fullName evidence="1">Uncharacterized protein</fullName>
    </submittedName>
</protein>
<evidence type="ECO:0000313" key="1">
    <source>
        <dbReference type="EMBL" id="PHH81957.1"/>
    </source>
</evidence>
<evidence type="ECO:0000313" key="2">
    <source>
        <dbReference type="Proteomes" id="UP000224854"/>
    </source>
</evidence>
<comment type="caution">
    <text evidence="1">The sequence shown here is derived from an EMBL/GenBank/DDBJ whole genome shotgun (WGS) entry which is preliminary data.</text>
</comment>